<reference evidence="1" key="1">
    <citation type="submission" date="2023-04" db="EMBL/GenBank/DDBJ databases">
        <title>Ambrosiozyma monospora NBRC 10751.</title>
        <authorList>
            <person name="Ichikawa N."/>
            <person name="Sato H."/>
            <person name="Tonouchi N."/>
        </authorList>
    </citation>
    <scope>NUCLEOTIDE SEQUENCE</scope>
    <source>
        <strain evidence="1">NBRC 10751</strain>
    </source>
</reference>
<accession>A0ACB5TUK2</accession>
<evidence type="ECO:0000313" key="1">
    <source>
        <dbReference type="EMBL" id="GME94906.1"/>
    </source>
</evidence>
<proteinExistence type="predicted"/>
<gene>
    <name evidence="1" type="ORF">Amon02_000967300</name>
</gene>
<protein>
    <submittedName>
        <fullName evidence="1">Unnamed protein product</fullName>
    </submittedName>
</protein>
<organism evidence="1 2">
    <name type="scientific">Ambrosiozyma monospora</name>
    <name type="common">Yeast</name>
    <name type="synonym">Endomycopsis monosporus</name>
    <dbReference type="NCBI Taxonomy" id="43982"/>
    <lineage>
        <taxon>Eukaryota</taxon>
        <taxon>Fungi</taxon>
        <taxon>Dikarya</taxon>
        <taxon>Ascomycota</taxon>
        <taxon>Saccharomycotina</taxon>
        <taxon>Pichiomycetes</taxon>
        <taxon>Pichiales</taxon>
        <taxon>Pichiaceae</taxon>
        <taxon>Ambrosiozyma</taxon>
    </lineage>
</organism>
<dbReference type="Proteomes" id="UP001165064">
    <property type="component" value="Unassembled WGS sequence"/>
</dbReference>
<comment type="caution">
    <text evidence="1">The sequence shown here is derived from an EMBL/GenBank/DDBJ whole genome shotgun (WGS) entry which is preliminary data.</text>
</comment>
<evidence type="ECO:0000313" key="2">
    <source>
        <dbReference type="Proteomes" id="UP001165064"/>
    </source>
</evidence>
<keyword evidence="2" id="KW-1185">Reference proteome</keyword>
<name>A0ACB5TUK2_AMBMO</name>
<dbReference type="EMBL" id="BSXS01009203">
    <property type="protein sequence ID" value="GME94906.1"/>
    <property type="molecule type" value="Genomic_DNA"/>
</dbReference>
<sequence length="291" mass="33544">MGFYTDLDNILAMAIQEMVFEIRPLAETVHFEKFVEFVLSKSIKVHLVFPTNGYTDHNRDLILKLLEFGCRKFEVQIGFYDVCPPEILKFATSLSVNRFSILNTHKQEIFDSLRLTSIKISLELRNLKIEESSSDDSSSYDSSSDESSEESFDESFDESSDERSDQISDDDDDDDDDDDEVSKLIETLDDFKLWCQSNGDGISKKYIVISIDLMFPDVTDSLSRLSQLKNDEFIKFKLNGYHYFEDNYVNARCILDLVEKPSIDILKIDLPLDSNGLKDLAQMVWLLYLLS</sequence>